<dbReference type="GO" id="GO:0006355">
    <property type="term" value="P:regulation of DNA-templated transcription"/>
    <property type="evidence" value="ECO:0007669"/>
    <property type="project" value="InterPro"/>
</dbReference>
<feature type="modified residue" description="4-aspartylphosphate" evidence="1">
    <location>
        <position position="58"/>
    </location>
</feature>
<dbReference type="InterPro" id="IPR000160">
    <property type="entry name" value="GGDEF_dom"/>
</dbReference>
<dbReference type="SMART" id="SM00267">
    <property type="entry name" value="GGDEF"/>
    <property type="match status" value="1"/>
</dbReference>
<dbReference type="InterPro" id="IPR043128">
    <property type="entry name" value="Rev_trsase/Diguanyl_cyclase"/>
</dbReference>
<dbReference type="GO" id="GO:0000160">
    <property type="term" value="P:phosphorelay signal transduction system"/>
    <property type="evidence" value="ECO:0007669"/>
    <property type="project" value="InterPro"/>
</dbReference>
<dbReference type="NCBIfam" id="TIGR00229">
    <property type="entry name" value="sensory_box"/>
    <property type="match status" value="1"/>
</dbReference>
<sequence length="585" mass="66099">MQNGNGMCKVLIVENNPSIIKLLAHFFQAEGCDIRLAENGLLALTMLESFIPDILVTDIIMPKISGDVLCRVVRNTPKFKDVFVVIYSAIVYEDENHIFDLEADLYIAKGPKDTLKNHICRILEQFRSGKRREHVVHGTEGLHPRNVTIELLRSRRHYHAMMDNLADAVIEMNSAGQIIQANRAAQEILALDLTAILSSQLTEYLAGQDFNLVEQWIAQIPYEALPPFCSSYDKPMLVGKRQVILKLMRIADNEEFFIIAILQDITPHKVIEEKLIEKVQEFNAVMESIGYGVLFMGPDLRARLANRAFRDMWGITDDFFAGQPTFRDLINFNRYNGVYDILEEDFDKYIDEREAAVRSGGSVSEEINRKEGLVFQYQCVALPDGGRMLTYFDITKHKNTQTQLAKSLEEVKALANSDPLTGLYNLRMLQERFISTLAISKRKDWKAAIMFIDLDGFKEVNDIHGHLIGDMVLKMVAQRLLNIVRTADTVCRIGGDEFLVIQTEVYNDADAAHVANKIIQQLNDPFVLDGATITIGASIGISMYPAHGSNLQVLIKNADDAMYAAKAMGKQNYTFFRSELSEDLS</sequence>
<gene>
    <name evidence="4" type="ORF">SAMN02745220_04485</name>
</gene>
<dbReference type="SMART" id="SM00448">
    <property type="entry name" value="REC"/>
    <property type="match status" value="1"/>
</dbReference>
<accession>A0A1M7YI19</accession>
<keyword evidence="1" id="KW-0597">Phosphoprotein</keyword>
<dbReference type="STRING" id="1121416.SAMN02745220_04485"/>
<dbReference type="SUPFAM" id="SSF55073">
    <property type="entry name" value="Nucleotide cyclase"/>
    <property type="match status" value="1"/>
</dbReference>
<dbReference type="Pfam" id="PF00072">
    <property type="entry name" value="Response_reg"/>
    <property type="match status" value="1"/>
</dbReference>
<dbReference type="PANTHER" id="PTHR46663:SF3">
    <property type="entry name" value="SLL0267 PROTEIN"/>
    <property type="match status" value="1"/>
</dbReference>
<dbReference type="GO" id="GO:0003824">
    <property type="term" value="F:catalytic activity"/>
    <property type="evidence" value="ECO:0007669"/>
    <property type="project" value="UniProtKB-ARBA"/>
</dbReference>
<dbReference type="Pfam" id="PF00990">
    <property type="entry name" value="GGDEF"/>
    <property type="match status" value="1"/>
</dbReference>
<dbReference type="Gene3D" id="3.30.450.20">
    <property type="entry name" value="PAS domain"/>
    <property type="match status" value="2"/>
</dbReference>
<protein>
    <submittedName>
        <fullName evidence="4">PAS domain S-box-containing protein/diguanylate cyclase (GGDEF) domain-containing protein</fullName>
    </submittedName>
</protein>
<reference evidence="4 5" key="1">
    <citation type="submission" date="2016-12" db="EMBL/GenBank/DDBJ databases">
        <authorList>
            <person name="Song W.-J."/>
            <person name="Kurnit D.M."/>
        </authorList>
    </citation>
    <scope>NUCLEOTIDE SEQUENCE [LARGE SCALE GENOMIC DNA]</scope>
    <source>
        <strain evidence="4 5">DSM 18488</strain>
    </source>
</reference>
<dbReference type="Pfam" id="PF00989">
    <property type="entry name" value="PAS"/>
    <property type="match status" value="1"/>
</dbReference>
<dbReference type="CDD" id="cd01949">
    <property type="entry name" value="GGDEF"/>
    <property type="match status" value="1"/>
</dbReference>
<evidence type="ECO:0000313" key="4">
    <source>
        <dbReference type="EMBL" id="SHO52275.1"/>
    </source>
</evidence>
<feature type="domain" description="Response regulatory" evidence="2">
    <location>
        <begin position="9"/>
        <end position="124"/>
    </location>
</feature>
<dbReference type="InterPro" id="IPR001789">
    <property type="entry name" value="Sig_transdc_resp-reg_receiver"/>
</dbReference>
<dbReference type="CDD" id="cd00130">
    <property type="entry name" value="PAS"/>
    <property type="match status" value="1"/>
</dbReference>
<keyword evidence="5" id="KW-1185">Reference proteome</keyword>
<organism evidence="4 5">
    <name type="scientific">Desulfopila aestuarii DSM 18488</name>
    <dbReference type="NCBI Taxonomy" id="1121416"/>
    <lineage>
        <taxon>Bacteria</taxon>
        <taxon>Pseudomonadati</taxon>
        <taxon>Thermodesulfobacteriota</taxon>
        <taxon>Desulfobulbia</taxon>
        <taxon>Desulfobulbales</taxon>
        <taxon>Desulfocapsaceae</taxon>
        <taxon>Desulfopila</taxon>
    </lineage>
</organism>
<dbReference type="Pfam" id="PF12860">
    <property type="entry name" value="PAS_7"/>
    <property type="match status" value="1"/>
</dbReference>
<dbReference type="PROSITE" id="PS50887">
    <property type="entry name" value="GGDEF"/>
    <property type="match status" value="1"/>
</dbReference>
<dbReference type="InterPro" id="IPR052163">
    <property type="entry name" value="DGC-Regulatory_Protein"/>
</dbReference>
<dbReference type="SUPFAM" id="SSF55785">
    <property type="entry name" value="PYP-like sensor domain (PAS domain)"/>
    <property type="match status" value="2"/>
</dbReference>
<dbReference type="SMART" id="SM00091">
    <property type="entry name" value="PAS"/>
    <property type="match status" value="2"/>
</dbReference>
<dbReference type="AlphaFoldDB" id="A0A1M7YI19"/>
<proteinExistence type="predicted"/>
<dbReference type="Gene3D" id="3.40.50.2300">
    <property type="match status" value="1"/>
</dbReference>
<feature type="domain" description="GGDEF" evidence="3">
    <location>
        <begin position="445"/>
        <end position="578"/>
    </location>
</feature>
<dbReference type="InterPro" id="IPR035965">
    <property type="entry name" value="PAS-like_dom_sf"/>
</dbReference>
<evidence type="ECO:0000259" key="3">
    <source>
        <dbReference type="PROSITE" id="PS50887"/>
    </source>
</evidence>
<dbReference type="NCBIfam" id="TIGR00254">
    <property type="entry name" value="GGDEF"/>
    <property type="match status" value="1"/>
</dbReference>
<evidence type="ECO:0000259" key="2">
    <source>
        <dbReference type="PROSITE" id="PS50110"/>
    </source>
</evidence>
<dbReference type="Proteomes" id="UP000184603">
    <property type="component" value="Unassembled WGS sequence"/>
</dbReference>
<dbReference type="PANTHER" id="PTHR46663">
    <property type="entry name" value="DIGUANYLATE CYCLASE DGCT-RELATED"/>
    <property type="match status" value="1"/>
</dbReference>
<dbReference type="PROSITE" id="PS50110">
    <property type="entry name" value="RESPONSE_REGULATORY"/>
    <property type="match status" value="1"/>
</dbReference>
<dbReference type="SUPFAM" id="SSF52172">
    <property type="entry name" value="CheY-like"/>
    <property type="match status" value="1"/>
</dbReference>
<evidence type="ECO:0000313" key="5">
    <source>
        <dbReference type="Proteomes" id="UP000184603"/>
    </source>
</evidence>
<evidence type="ECO:0000256" key="1">
    <source>
        <dbReference type="PROSITE-ProRule" id="PRU00169"/>
    </source>
</evidence>
<dbReference type="Gene3D" id="3.30.70.270">
    <property type="match status" value="1"/>
</dbReference>
<dbReference type="FunFam" id="3.30.70.270:FF:000001">
    <property type="entry name" value="Diguanylate cyclase domain protein"/>
    <property type="match status" value="1"/>
</dbReference>
<dbReference type="InterPro" id="IPR000014">
    <property type="entry name" value="PAS"/>
</dbReference>
<name>A0A1M7YI19_9BACT</name>
<dbReference type="InterPro" id="IPR013767">
    <property type="entry name" value="PAS_fold"/>
</dbReference>
<dbReference type="EMBL" id="FRFE01000034">
    <property type="protein sequence ID" value="SHO52275.1"/>
    <property type="molecule type" value="Genomic_DNA"/>
</dbReference>
<dbReference type="InterPro" id="IPR029787">
    <property type="entry name" value="Nucleotide_cyclase"/>
</dbReference>
<dbReference type="InterPro" id="IPR011006">
    <property type="entry name" value="CheY-like_superfamily"/>
</dbReference>